<dbReference type="STRING" id="569882.SAMN04490248_103115"/>
<dbReference type="Proteomes" id="UP000198893">
    <property type="component" value="Unassembled WGS sequence"/>
</dbReference>
<keyword evidence="2" id="KW-1185">Reference proteome</keyword>
<dbReference type="Pfam" id="PF20083">
    <property type="entry name" value="DUF6477"/>
    <property type="match status" value="1"/>
</dbReference>
<protein>
    <submittedName>
        <fullName evidence="1">Uncharacterized protein</fullName>
    </submittedName>
</protein>
<accession>A0A1H8NCG3</accession>
<dbReference type="InterPro" id="IPR045516">
    <property type="entry name" value="DUF6477"/>
</dbReference>
<evidence type="ECO:0000313" key="1">
    <source>
        <dbReference type="EMBL" id="SEO27391.1"/>
    </source>
</evidence>
<gene>
    <name evidence="1" type="ORF">SAMN04490248_103115</name>
</gene>
<dbReference type="EMBL" id="FODS01000003">
    <property type="protein sequence ID" value="SEO27391.1"/>
    <property type="molecule type" value="Genomic_DNA"/>
</dbReference>
<proteinExistence type="predicted"/>
<name>A0A1H8NCG3_9RHOB</name>
<evidence type="ECO:0000313" key="2">
    <source>
        <dbReference type="Proteomes" id="UP000198893"/>
    </source>
</evidence>
<sequence>MKDILSVLNDLRRPRLLIRAARAGAEDYRRDAHLPRHLGYGTLPRSGAALMKLMEIEGTLNDQRRAGDGGIPSCAMWTC</sequence>
<organism evidence="1 2">
    <name type="scientific">Salinihabitans flavidus</name>
    <dbReference type="NCBI Taxonomy" id="569882"/>
    <lineage>
        <taxon>Bacteria</taxon>
        <taxon>Pseudomonadati</taxon>
        <taxon>Pseudomonadota</taxon>
        <taxon>Alphaproteobacteria</taxon>
        <taxon>Rhodobacterales</taxon>
        <taxon>Roseobacteraceae</taxon>
        <taxon>Salinihabitans</taxon>
    </lineage>
</organism>
<reference evidence="1 2" key="1">
    <citation type="submission" date="2016-10" db="EMBL/GenBank/DDBJ databases">
        <authorList>
            <person name="de Groot N.N."/>
        </authorList>
    </citation>
    <scope>NUCLEOTIDE SEQUENCE [LARGE SCALE GENOMIC DNA]</scope>
    <source>
        <strain evidence="1 2">DSM 27842</strain>
    </source>
</reference>
<dbReference type="AlphaFoldDB" id="A0A1H8NCG3"/>